<dbReference type="AlphaFoldDB" id="A0A7V3YEV1"/>
<evidence type="ECO:0000313" key="1">
    <source>
        <dbReference type="EMBL" id="HGI29722.1"/>
    </source>
</evidence>
<organism evidence="1">
    <name type="scientific">Candidatus Caldatribacterium californiense</name>
    <dbReference type="NCBI Taxonomy" id="1454726"/>
    <lineage>
        <taxon>Bacteria</taxon>
        <taxon>Pseudomonadati</taxon>
        <taxon>Atribacterota</taxon>
        <taxon>Atribacteria</taxon>
        <taxon>Atribacterales</taxon>
        <taxon>Candidatus Caldatribacteriaceae</taxon>
        <taxon>Candidatus Caldatribacterium</taxon>
    </lineage>
</organism>
<dbReference type="PANTHER" id="PTHR34389">
    <property type="entry name" value="L-RHAMNOSE MUTAROTASE"/>
    <property type="match status" value="1"/>
</dbReference>
<comment type="caution">
    <text evidence="1">The sequence shown here is derived from an EMBL/GenBank/DDBJ whole genome shotgun (WGS) entry which is preliminary data.</text>
</comment>
<protein>
    <submittedName>
        <fullName evidence="1">L-rhamnose mutarotase</fullName>
    </submittedName>
</protein>
<sequence length="107" mass="13280">MRRFGMIIRLKPDKVEEYKELHRNVWPEVLKTIKDCHIQNYTIFYKDGYLFSYYEYTGENYEEDMKKMAEDPITQKWWALCKPCQEPLKTRKEGEWWAEMEEVFHLD</sequence>
<dbReference type="GO" id="GO:0016857">
    <property type="term" value="F:racemase and epimerase activity, acting on carbohydrates and derivatives"/>
    <property type="evidence" value="ECO:0007669"/>
    <property type="project" value="InterPro"/>
</dbReference>
<dbReference type="InterPro" id="IPR011008">
    <property type="entry name" value="Dimeric_a/b-barrel"/>
</dbReference>
<dbReference type="Pfam" id="PF05336">
    <property type="entry name" value="rhaM"/>
    <property type="match status" value="1"/>
</dbReference>
<gene>
    <name evidence="1" type="ORF">ENV30_00140</name>
</gene>
<accession>A0A7V3YEV1</accession>
<dbReference type="EMBL" id="DTFV01000001">
    <property type="protein sequence ID" value="HGI29722.1"/>
    <property type="molecule type" value="Genomic_DNA"/>
</dbReference>
<dbReference type="PANTHER" id="PTHR34389:SF2">
    <property type="entry name" value="L-RHAMNOSE MUTAROTASE"/>
    <property type="match status" value="1"/>
</dbReference>
<name>A0A7V3YEV1_9BACT</name>
<proteinExistence type="predicted"/>
<dbReference type="InterPro" id="IPR008000">
    <property type="entry name" value="Rham/fucose_mutarotase"/>
</dbReference>
<dbReference type="Gene3D" id="3.30.70.100">
    <property type="match status" value="1"/>
</dbReference>
<reference evidence="1" key="1">
    <citation type="journal article" date="2020" name="mSystems">
        <title>Genome- and Community-Level Interaction Insights into Carbon Utilization and Element Cycling Functions of Hydrothermarchaeota in Hydrothermal Sediment.</title>
        <authorList>
            <person name="Zhou Z."/>
            <person name="Liu Y."/>
            <person name="Xu W."/>
            <person name="Pan J."/>
            <person name="Luo Z.H."/>
            <person name="Li M."/>
        </authorList>
    </citation>
    <scope>NUCLEOTIDE SEQUENCE [LARGE SCALE GENOMIC DNA]</scope>
    <source>
        <strain evidence="1">SpSt-747</strain>
    </source>
</reference>
<dbReference type="SUPFAM" id="SSF54909">
    <property type="entry name" value="Dimeric alpha+beta barrel"/>
    <property type="match status" value="1"/>
</dbReference>